<dbReference type="InterPro" id="IPR000560">
    <property type="entry name" value="His_Pase_clade-2"/>
</dbReference>
<dbReference type="AlphaFoldDB" id="A0A316ZA47"/>
<dbReference type="Proteomes" id="UP000245946">
    <property type="component" value="Unassembled WGS sequence"/>
</dbReference>
<dbReference type="GO" id="GO:0016791">
    <property type="term" value="F:phosphatase activity"/>
    <property type="evidence" value="ECO:0007669"/>
    <property type="project" value="TreeGrafter"/>
</dbReference>
<evidence type="ECO:0000256" key="2">
    <source>
        <dbReference type="ARBA" id="ARBA00022801"/>
    </source>
</evidence>
<evidence type="ECO:0000313" key="5">
    <source>
        <dbReference type="Proteomes" id="UP000245946"/>
    </source>
</evidence>
<proteinExistence type="inferred from homology"/>
<comment type="similarity">
    <text evidence="1">Belongs to the histidine acid phosphatase family.</text>
</comment>
<dbReference type="PROSITE" id="PS00778">
    <property type="entry name" value="HIS_ACID_PHOSPHAT_2"/>
    <property type="match status" value="1"/>
</dbReference>
<dbReference type="GeneID" id="37270286"/>
<feature type="compositionally biased region" description="Low complexity" evidence="3">
    <location>
        <begin position="1"/>
        <end position="18"/>
    </location>
</feature>
<organism evidence="4 5">
    <name type="scientific">Tilletiopsis washingtonensis</name>
    <dbReference type="NCBI Taxonomy" id="58919"/>
    <lineage>
        <taxon>Eukaryota</taxon>
        <taxon>Fungi</taxon>
        <taxon>Dikarya</taxon>
        <taxon>Basidiomycota</taxon>
        <taxon>Ustilaginomycotina</taxon>
        <taxon>Exobasidiomycetes</taxon>
        <taxon>Entylomatales</taxon>
        <taxon>Entylomatales incertae sedis</taxon>
        <taxon>Tilletiopsis</taxon>
    </lineage>
</organism>
<dbReference type="EMBL" id="KZ819296">
    <property type="protein sequence ID" value="PWN97135.1"/>
    <property type="molecule type" value="Genomic_DNA"/>
</dbReference>
<gene>
    <name evidence="4" type="ORF">FA09DRAFT_330775</name>
</gene>
<sequence>MATSSSSASSASPLASSSQGPLDSARGRASASLGFEAPPAHLALAQVHYLVRHGERTPVRTRLTNSNPAIPARWNFCHAGRQFATAVSDLTPTEGAHRLPAGPWQKKGEEQWSGTMRVAKGTESTKRDTPVPGEEGECLLGELTDLGRASTFQLGAALRALYIDQLQLLPSRLSPQDAEAVYFRSTNMSRTIESCQSLIRGLLPQTREKEDAFTPTILVRNGTDENLLPNTFGCARLRVLDGQFAAFAASQHASHLATFDAAVAPHCDGTLPRVDGHPRLNGIVDTIRAAQAHALPVPKVFERPDVVEAFETAVVDEWFTGYKAQDEALRKQYRRLAMGRLLGDLQGRMQSKAEKGEQEKLKLALYSAHDTSLAGLLSTLDVFEQRWPSFTASVGIELWRDTRASAQPSLLSFLGLGRSTTQHYVRMRYGDSTLRLPACAGKGQHLDGKPEFCTLEAFGEAVEALRHEGGKTWEEECEEGRGAKSSK</sequence>
<dbReference type="InterPro" id="IPR029033">
    <property type="entry name" value="His_PPase_superfam"/>
</dbReference>
<dbReference type="InterPro" id="IPR033379">
    <property type="entry name" value="Acid_Pase_AS"/>
</dbReference>
<evidence type="ECO:0000256" key="1">
    <source>
        <dbReference type="ARBA" id="ARBA00005375"/>
    </source>
</evidence>
<dbReference type="STRING" id="58919.A0A316ZA47"/>
<protein>
    <submittedName>
        <fullName evidence="4">Phosphoglycerate mutase-like protein</fullName>
    </submittedName>
</protein>
<feature type="region of interest" description="Disordered" evidence="3">
    <location>
        <begin position="1"/>
        <end position="30"/>
    </location>
</feature>
<dbReference type="PANTHER" id="PTHR11567">
    <property type="entry name" value="ACID PHOSPHATASE-RELATED"/>
    <property type="match status" value="1"/>
</dbReference>
<name>A0A316ZA47_9BASI</name>
<evidence type="ECO:0000313" key="4">
    <source>
        <dbReference type="EMBL" id="PWN97135.1"/>
    </source>
</evidence>
<keyword evidence="2" id="KW-0378">Hydrolase</keyword>
<feature type="region of interest" description="Disordered" evidence="3">
    <location>
        <begin position="94"/>
        <end position="134"/>
    </location>
</feature>
<accession>A0A316ZA47</accession>
<dbReference type="OrthoDB" id="10257284at2759"/>
<dbReference type="PANTHER" id="PTHR11567:SF110">
    <property type="entry name" value="2-PHOSPHOXYLOSE PHOSPHATASE 1"/>
    <property type="match status" value="1"/>
</dbReference>
<keyword evidence="5" id="KW-1185">Reference proteome</keyword>
<dbReference type="Pfam" id="PF00328">
    <property type="entry name" value="His_Phos_2"/>
    <property type="match status" value="1"/>
</dbReference>
<dbReference type="RefSeq" id="XP_025597414.1">
    <property type="nucleotide sequence ID" value="XM_025742742.1"/>
</dbReference>
<dbReference type="Gene3D" id="3.40.50.1240">
    <property type="entry name" value="Phosphoglycerate mutase-like"/>
    <property type="match status" value="1"/>
</dbReference>
<dbReference type="PROSITE" id="PS00616">
    <property type="entry name" value="HIS_ACID_PHOSPHAT_1"/>
    <property type="match status" value="1"/>
</dbReference>
<dbReference type="InterPro" id="IPR050645">
    <property type="entry name" value="Histidine_acid_phosphatase"/>
</dbReference>
<reference evidence="4 5" key="1">
    <citation type="journal article" date="2018" name="Mol. Biol. Evol.">
        <title>Broad Genomic Sampling Reveals a Smut Pathogenic Ancestry of the Fungal Clade Ustilaginomycotina.</title>
        <authorList>
            <person name="Kijpornyongpan T."/>
            <person name="Mondo S.J."/>
            <person name="Barry K."/>
            <person name="Sandor L."/>
            <person name="Lee J."/>
            <person name="Lipzen A."/>
            <person name="Pangilinan J."/>
            <person name="LaButti K."/>
            <person name="Hainaut M."/>
            <person name="Henrissat B."/>
            <person name="Grigoriev I.V."/>
            <person name="Spatafora J.W."/>
            <person name="Aime M.C."/>
        </authorList>
    </citation>
    <scope>NUCLEOTIDE SEQUENCE [LARGE SCALE GENOMIC DNA]</scope>
    <source>
        <strain evidence="4 5">MCA 4186</strain>
    </source>
</reference>
<dbReference type="SUPFAM" id="SSF53254">
    <property type="entry name" value="Phosphoglycerate mutase-like"/>
    <property type="match status" value="1"/>
</dbReference>
<dbReference type="CDD" id="cd07061">
    <property type="entry name" value="HP_HAP_like"/>
    <property type="match status" value="1"/>
</dbReference>
<evidence type="ECO:0000256" key="3">
    <source>
        <dbReference type="SAM" id="MobiDB-lite"/>
    </source>
</evidence>